<dbReference type="InterPro" id="IPR025159">
    <property type="entry name" value="AbiEi_N"/>
</dbReference>
<dbReference type="Pfam" id="PF13338">
    <property type="entry name" value="AbiEi_4"/>
    <property type="match status" value="1"/>
</dbReference>
<reference evidence="3 4" key="1">
    <citation type="submission" date="2014-07" db="EMBL/GenBank/DDBJ databases">
        <title>Genome Sequence of Rhodococcus opacus Strain R7, a Biodegrader of Mono- and Polycyclic Aromatic Hydrocarbons.</title>
        <authorList>
            <person name="Di Gennaro P."/>
            <person name="Zampolli J."/>
            <person name="Presti I."/>
            <person name="Cappelletti M."/>
            <person name="D'Ursi P."/>
            <person name="Orro A."/>
            <person name="Mezzelani A."/>
            <person name="Milanesi L."/>
        </authorList>
    </citation>
    <scope>NUCLEOTIDE SEQUENCE [LARGE SCALE GENOMIC DNA]</scope>
    <source>
        <strain evidence="3 4">R7</strain>
    </source>
</reference>
<name>A0A076EJ65_RHOOP</name>
<evidence type="ECO:0000259" key="2">
    <source>
        <dbReference type="Pfam" id="PF13338"/>
    </source>
</evidence>
<dbReference type="RefSeq" id="WP_128639920.1">
    <property type="nucleotide sequence ID" value="NZ_CP008947.1"/>
</dbReference>
<feature type="region of interest" description="Disordered" evidence="1">
    <location>
        <begin position="133"/>
        <end position="154"/>
    </location>
</feature>
<accession>A0A076EJ65</accession>
<organism evidence="3 4">
    <name type="scientific">Rhodococcus opacus</name>
    <name type="common">Nocardia opaca</name>
    <dbReference type="NCBI Taxonomy" id="37919"/>
    <lineage>
        <taxon>Bacteria</taxon>
        <taxon>Bacillati</taxon>
        <taxon>Actinomycetota</taxon>
        <taxon>Actinomycetes</taxon>
        <taxon>Mycobacteriales</taxon>
        <taxon>Nocardiaceae</taxon>
        <taxon>Rhodococcus</taxon>
    </lineage>
</organism>
<sequence length="369" mass="40446">MKTACFGRILSVGVRTVASMTTATIDFRPDFQRVLDYQHGLVTARQLRGLGISTRQIQHMVESGQWSAVLHGVYAVTNGPLDRPMTLWAALLFGGSRAILSHRTAAEEWGLMPIDPDGPIHVTVPYGLSAEPQGPTYRKVGRRSDRPVPREGDLLHPGVVVHRSRAHAHILVPTLQPRTSRADTVVDLAVAEPSAVAAARVLVSLVTGSDIPVHEVLRRIEQRPPRRYRKALTDALAFVSGGVQSILEHRYAVDVELAHGLPAARRQSPVLVDGRTLYEDVDYSDSGVPLLVRLDGLRYHSSPSVALRDRRRGNAAELAGRATLVYGWEEVTRRSCEVAAEVRTVLERGGWSGPNPCPRCREYLLTSGG</sequence>
<feature type="compositionally biased region" description="Basic and acidic residues" evidence="1">
    <location>
        <begin position="142"/>
        <end position="154"/>
    </location>
</feature>
<dbReference type="AlphaFoldDB" id="A0A076EJ65"/>
<proteinExistence type="predicted"/>
<dbReference type="EMBL" id="CP008947">
    <property type="protein sequence ID" value="AII06215.1"/>
    <property type="molecule type" value="Genomic_DNA"/>
</dbReference>
<evidence type="ECO:0000313" key="3">
    <source>
        <dbReference type="EMBL" id="AII06215.1"/>
    </source>
</evidence>
<dbReference type="Proteomes" id="UP000028488">
    <property type="component" value="Chromosome"/>
</dbReference>
<dbReference type="eggNOG" id="COG5340">
    <property type="taxonomic scope" value="Bacteria"/>
</dbReference>
<protein>
    <recommendedName>
        <fullName evidence="2">AbiEi antitoxin N-terminal domain-containing protein</fullName>
    </recommendedName>
</protein>
<evidence type="ECO:0000256" key="1">
    <source>
        <dbReference type="SAM" id="MobiDB-lite"/>
    </source>
</evidence>
<feature type="domain" description="AbiEi antitoxin N-terminal" evidence="2">
    <location>
        <begin position="38"/>
        <end position="77"/>
    </location>
</feature>
<evidence type="ECO:0000313" key="4">
    <source>
        <dbReference type="Proteomes" id="UP000028488"/>
    </source>
</evidence>
<gene>
    <name evidence="3" type="ORF">EP51_17030</name>
</gene>